<evidence type="ECO:0000256" key="3">
    <source>
        <dbReference type="ARBA" id="ARBA00022598"/>
    </source>
</evidence>
<evidence type="ECO:0000313" key="14">
    <source>
        <dbReference type="Proteomes" id="UP001431209"/>
    </source>
</evidence>
<dbReference type="PANTHER" id="PTHR43707">
    <property type="entry name" value="HISTIDYL-TRNA SYNTHETASE"/>
    <property type="match status" value="1"/>
</dbReference>
<keyword evidence="3" id="KW-0436">Ligase</keyword>
<dbReference type="AlphaFoldDB" id="A0AAW2Z5D1"/>
<organism evidence="13 14">
    <name type="scientific">Acrasis kona</name>
    <dbReference type="NCBI Taxonomy" id="1008807"/>
    <lineage>
        <taxon>Eukaryota</taxon>
        <taxon>Discoba</taxon>
        <taxon>Heterolobosea</taxon>
        <taxon>Tetramitia</taxon>
        <taxon>Eutetramitia</taxon>
        <taxon>Acrasidae</taxon>
        <taxon>Acrasis</taxon>
    </lineage>
</organism>
<keyword evidence="7" id="KW-0030">Aminoacyl-tRNA synthetase</keyword>
<dbReference type="NCBIfam" id="TIGR00442">
    <property type="entry name" value="hisS"/>
    <property type="match status" value="1"/>
</dbReference>
<dbReference type="PANTHER" id="PTHR43707:SF1">
    <property type="entry name" value="HISTIDINE--TRNA LIGASE, MITOCHONDRIAL-RELATED"/>
    <property type="match status" value="1"/>
</dbReference>
<evidence type="ECO:0000256" key="1">
    <source>
        <dbReference type="ARBA" id="ARBA00008226"/>
    </source>
</evidence>
<comment type="catalytic activity">
    <reaction evidence="9">
        <text>tRNA(His) + L-histidine + ATP = L-histidyl-tRNA(His) + AMP + diphosphate + H(+)</text>
        <dbReference type="Rhea" id="RHEA:17313"/>
        <dbReference type="Rhea" id="RHEA-COMP:9665"/>
        <dbReference type="Rhea" id="RHEA-COMP:9689"/>
        <dbReference type="ChEBI" id="CHEBI:15378"/>
        <dbReference type="ChEBI" id="CHEBI:30616"/>
        <dbReference type="ChEBI" id="CHEBI:33019"/>
        <dbReference type="ChEBI" id="CHEBI:57595"/>
        <dbReference type="ChEBI" id="CHEBI:78442"/>
        <dbReference type="ChEBI" id="CHEBI:78527"/>
        <dbReference type="ChEBI" id="CHEBI:456215"/>
        <dbReference type="EC" id="6.1.1.21"/>
    </reaction>
</comment>
<evidence type="ECO:0000256" key="2">
    <source>
        <dbReference type="ARBA" id="ARBA00012815"/>
    </source>
</evidence>
<feature type="binding site" evidence="10">
    <location>
        <position position="135"/>
    </location>
    <ligand>
        <name>L-histidine</name>
        <dbReference type="ChEBI" id="CHEBI:57595"/>
    </ligand>
</feature>
<dbReference type="PIRSF" id="PIRSF001549">
    <property type="entry name" value="His-tRNA_synth"/>
    <property type="match status" value="1"/>
</dbReference>
<feature type="binding site" evidence="10">
    <location>
        <begin position="295"/>
        <end position="296"/>
    </location>
    <ligand>
        <name>L-histidine</name>
        <dbReference type="ChEBI" id="CHEBI:57595"/>
    </ligand>
</feature>
<keyword evidence="6" id="KW-0648">Protein biosynthesis</keyword>
<evidence type="ECO:0000259" key="12">
    <source>
        <dbReference type="PROSITE" id="PS50862"/>
    </source>
</evidence>
<dbReference type="Gene3D" id="3.40.50.800">
    <property type="entry name" value="Anticodon-binding domain"/>
    <property type="match status" value="1"/>
</dbReference>
<accession>A0AAW2Z5D1</accession>
<feature type="compositionally biased region" description="Polar residues" evidence="11">
    <location>
        <begin position="1"/>
        <end position="10"/>
    </location>
</feature>
<dbReference type="GO" id="GO:0006427">
    <property type="term" value="P:histidyl-tRNA aminoacylation"/>
    <property type="evidence" value="ECO:0007669"/>
    <property type="project" value="InterPro"/>
</dbReference>
<dbReference type="InterPro" id="IPR045864">
    <property type="entry name" value="aa-tRNA-synth_II/BPL/LPL"/>
</dbReference>
<dbReference type="InterPro" id="IPR006195">
    <property type="entry name" value="aa-tRNA-synth_II"/>
</dbReference>
<evidence type="ECO:0000313" key="13">
    <source>
        <dbReference type="EMBL" id="KAL0484615.1"/>
    </source>
</evidence>
<gene>
    <name evidence="13" type="ORF">AKO1_003436</name>
</gene>
<evidence type="ECO:0000256" key="6">
    <source>
        <dbReference type="ARBA" id="ARBA00022917"/>
    </source>
</evidence>
<dbReference type="Gene3D" id="3.30.930.10">
    <property type="entry name" value="Bira Bifunctional Protein, Domain 2"/>
    <property type="match status" value="1"/>
</dbReference>
<dbReference type="InterPro" id="IPR041715">
    <property type="entry name" value="HisRS-like_core"/>
</dbReference>
<dbReference type="FunFam" id="3.30.930.10:FF:000054">
    <property type="entry name" value="Histidine--tRNA ligase chloroplastic/mitochondrial"/>
    <property type="match status" value="1"/>
</dbReference>
<dbReference type="EC" id="6.1.1.21" evidence="2"/>
<dbReference type="Proteomes" id="UP001431209">
    <property type="component" value="Unassembled WGS sequence"/>
</dbReference>
<dbReference type="InterPro" id="IPR004154">
    <property type="entry name" value="Anticodon-bd"/>
</dbReference>
<dbReference type="CDD" id="cd00773">
    <property type="entry name" value="HisRS-like_core"/>
    <property type="match status" value="1"/>
</dbReference>
<evidence type="ECO:0000256" key="11">
    <source>
        <dbReference type="SAM" id="MobiDB-lite"/>
    </source>
</evidence>
<dbReference type="GO" id="GO:0005737">
    <property type="term" value="C:cytoplasm"/>
    <property type="evidence" value="ECO:0007669"/>
    <property type="project" value="InterPro"/>
</dbReference>
<dbReference type="SUPFAM" id="SSF55681">
    <property type="entry name" value="Class II aaRS and biotin synthetases"/>
    <property type="match status" value="1"/>
</dbReference>
<protein>
    <recommendedName>
        <fullName evidence="2">histidine--tRNA ligase</fullName>
        <ecNumber evidence="2">6.1.1.21</ecNumber>
    </recommendedName>
    <alternativeName>
        <fullName evidence="8">Histidyl-tRNA synthetase</fullName>
    </alternativeName>
</protein>
<keyword evidence="5" id="KW-0067">ATP-binding</keyword>
<dbReference type="SUPFAM" id="SSF52954">
    <property type="entry name" value="Class II aaRS ABD-related"/>
    <property type="match status" value="1"/>
</dbReference>
<dbReference type="GO" id="GO:0004821">
    <property type="term" value="F:histidine-tRNA ligase activity"/>
    <property type="evidence" value="ECO:0007669"/>
    <property type="project" value="UniProtKB-EC"/>
</dbReference>
<feature type="binding site" evidence="10">
    <location>
        <position position="291"/>
    </location>
    <ligand>
        <name>L-histidine</name>
        <dbReference type="ChEBI" id="CHEBI:57595"/>
    </ligand>
</feature>
<dbReference type="InterPro" id="IPR015807">
    <property type="entry name" value="His-tRNA-ligase"/>
</dbReference>
<evidence type="ECO:0000256" key="10">
    <source>
        <dbReference type="PIRSR" id="PIRSR001549-1"/>
    </source>
</evidence>
<evidence type="ECO:0000256" key="7">
    <source>
        <dbReference type="ARBA" id="ARBA00023146"/>
    </source>
</evidence>
<dbReference type="InterPro" id="IPR036621">
    <property type="entry name" value="Anticodon-bd_dom_sf"/>
</dbReference>
<sequence length="480" mass="54390">MTDAPPQNTKAKPESQKKPSKKGRGGMIVLEPVAGTRDFIPSDMRYRAWLFSKFHAVAKKYGFEEYDAPILESEELYKRKAGEEITQQMYNFTDKSEQQVALRPEMTPSLARLILSQGKSLLMPVKWYSIPQCWRYETTTRGRKREHYQWNMDIWGVPNVSAEAELLAAICEFFKLVGLTSQEVGIKISSRKVLETVMKGLNISSEQFAPACVIVDKLDKLQKEDVVQQLSILGISEESSLELISIMQIKDIDELSQKIGEESVAELRQLFDLVKGYGVAEYLRFDASIVRGLSYYTGVVFEAFSISRNSELSRAICGGGRYDRILTTYGAKQDTPACGFGFGDVVILEILRDLNKIPKEVSRHVVNDLVVPFNEDLRPQACKVVTMLRDAGIPAEVYLPKTKKIANTFSYAERIDADRVIMIAPDEWNAGEVKVKYMKLQPKGVGEEEKNTVGVQFAVKVDDLLNFVIPEEEMKQYERR</sequence>
<dbReference type="Pfam" id="PF03129">
    <property type="entry name" value="HGTP_anticodon"/>
    <property type="match status" value="1"/>
</dbReference>
<keyword evidence="14" id="KW-1185">Reference proteome</keyword>
<dbReference type="GO" id="GO:0005524">
    <property type="term" value="F:ATP binding"/>
    <property type="evidence" value="ECO:0007669"/>
    <property type="project" value="UniProtKB-KW"/>
</dbReference>
<dbReference type="EMBL" id="JAOPGA020001056">
    <property type="protein sequence ID" value="KAL0484615.1"/>
    <property type="molecule type" value="Genomic_DNA"/>
</dbReference>
<keyword evidence="4" id="KW-0547">Nucleotide-binding</keyword>
<dbReference type="PROSITE" id="PS50862">
    <property type="entry name" value="AA_TRNA_LIGASE_II"/>
    <property type="match status" value="1"/>
</dbReference>
<feature type="binding site" evidence="10">
    <location>
        <position position="149"/>
    </location>
    <ligand>
        <name>L-histidine</name>
        <dbReference type="ChEBI" id="CHEBI:57595"/>
    </ligand>
</feature>
<comment type="caution">
    <text evidence="13">The sequence shown here is derived from an EMBL/GenBank/DDBJ whole genome shotgun (WGS) entry which is preliminary data.</text>
</comment>
<dbReference type="HAMAP" id="MF_00127">
    <property type="entry name" value="His_tRNA_synth"/>
    <property type="match status" value="1"/>
</dbReference>
<feature type="domain" description="Aminoacyl-transfer RNA synthetases class-II family profile" evidence="12">
    <location>
        <begin position="59"/>
        <end position="442"/>
    </location>
</feature>
<dbReference type="InterPro" id="IPR004516">
    <property type="entry name" value="HisRS/HisZ"/>
</dbReference>
<name>A0AAW2Z5D1_9EUKA</name>
<feature type="region of interest" description="Disordered" evidence="11">
    <location>
        <begin position="1"/>
        <end position="26"/>
    </location>
</feature>
<evidence type="ECO:0000256" key="5">
    <source>
        <dbReference type="ARBA" id="ARBA00022840"/>
    </source>
</evidence>
<dbReference type="Pfam" id="PF13393">
    <property type="entry name" value="tRNA-synt_His"/>
    <property type="match status" value="1"/>
</dbReference>
<feature type="binding site" evidence="10">
    <location>
        <begin position="105"/>
        <end position="107"/>
    </location>
    <ligand>
        <name>L-histidine</name>
        <dbReference type="ChEBI" id="CHEBI:57595"/>
    </ligand>
</feature>
<comment type="similarity">
    <text evidence="1">Belongs to the class-II aminoacyl-tRNA synthetase family.</text>
</comment>
<evidence type="ECO:0000256" key="9">
    <source>
        <dbReference type="ARBA" id="ARBA00047639"/>
    </source>
</evidence>
<feature type="binding site" evidence="10">
    <location>
        <position position="153"/>
    </location>
    <ligand>
        <name>L-histidine</name>
        <dbReference type="ChEBI" id="CHEBI:57595"/>
    </ligand>
</feature>
<reference evidence="13 14" key="1">
    <citation type="submission" date="2024-03" db="EMBL/GenBank/DDBJ databases">
        <title>The Acrasis kona genome and developmental transcriptomes reveal deep origins of eukaryotic multicellular pathways.</title>
        <authorList>
            <person name="Sheikh S."/>
            <person name="Fu C.-J."/>
            <person name="Brown M.W."/>
            <person name="Baldauf S.L."/>
        </authorList>
    </citation>
    <scope>NUCLEOTIDE SEQUENCE [LARGE SCALE GENOMIC DNA]</scope>
    <source>
        <strain evidence="13 14">ATCC MYA-3509</strain>
    </source>
</reference>
<evidence type="ECO:0000256" key="4">
    <source>
        <dbReference type="ARBA" id="ARBA00022741"/>
    </source>
</evidence>
<evidence type="ECO:0000256" key="8">
    <source>
        <dbReference type="ARBA" id="ARBA00030619"/>
    </source>
</evidence>
<proteinExistence type="inferred from homology"/>